<dbReference type="InterPro" id="IPR052912">
    <property type="entry name" value="UPF0111_domain"/>
</dbReference>
<dbReference type="STRING" id="661089.ciss_03310"/>
<dbReference type="OrthoDB" id="9797568at2"/>
<protein>
    <recommendedName>
        <fullName evidence="4">Phosphate transport regulator</fullName>
    </recommendedName>
</protein>
<gene>
    <name evidence="2" type="ORF">ciss_03310</name>
</gene>
<comment type="similarity">
    <text evidence="1">Belongs to the UPF0111 family.</text>
</comment>
<comment type="caution">
    <text evidence="2">The sequence shown here is derived from an EMBL/GenBank/DDBJ whole genome shotgun (WGS) entry which is preliminary data.</text>
</comment>
<dbReference type="Pfam" id="PF01865">
    <property type="entry name" value="PhoU_div"/>
    <property type="match status" value="1"/>
</dbReference>
<evidence type="ECO:0000313" key="2">
    <source>
        <dbReference type="EMBL" id="GAV24398.1"/>
    </source>
</evidence>
<evidence type="ECO:0000313" key="3">
    <source>
        <dbReference type="Proteomes" id="UP000187338"/>
    </source>
</evidence>
<sequence length="208" mass="23882">MISLKPKKPIFFELFNESAKYLLDGAEVLSRAVNSPYSAQENLQELKVIESKGDEVTRNLLDKLDKSFSTPMDREDIMKIATNLDDILDFIYATYLKMVLYDAINPTSTALKMVEVINKVAHQVFDAVKLLDNVPAHHEKLIELCMEINRLESVGDEIFQEGTSYLFKHVKDPIELIKWKEIYEHIEELLDLCEDLGDLIKGVVLKYA</sequence>
<dbReference type="Gene3D" id="1.20.58.220">
    <property type="entry name" value="Phosphate transport system protein phou homolog 2, domain 2"/>
    <property type="match status" value="1"/>
</dbReference>
<dbReference type="AlphaFoldDB" id="A0A1L8CZQ7"/>
<proteinExistence type="inferred from homology"/>
<dbReference type="InterPro" id="IPR038078">
    <property type="entry name" value="PhoU-like_sf"/>
</dbReference>
<dbReference type="PANTHER" id="PTHR37298:SF1">
    <property type="entry name" value="UPF0111 PROTEIN YKAA"/>
    <property type="match status" value="1"/>
</dbReference>
<dbReference type="Proteomes" id="UP000187338">
    <property type="component" value="Unassembled WGS sequence"/>
</dbReference>
<dbReference type="InterPro" id="IPR018445">
    <property type="entry name" value="Put_Phosphate_transp_reg"/>
</dbReference>
<organism evidence="2 3">
    <name type="scientific">Carboxydothermus islandicus</name>
    <dbReference type="NCBI Taxonomy" id="661089"/>
    <lineage>
        <taxon>Bacteria</taxon>
        <taxon>Bacillati</taxon>
        <taxon>Bacillota</taxon>
        <taxon>Clostridia</taxon>
        <taxon>Thermoanaerobacterales</taxon>
        <taxon>Thermoanaerobacteraceae</taxon>
        <taxon>Carboxydothermus</taxon>
    </lineage>
</organism>
<accession>A0A1L8CZQ7</accession>
<dbReference type="RefSeq" id="WP_075864603.1">
    <property type="nucleotide sequence ID" value="NZ_BDJL01000007.1"/>
</dbReference>
<dbReference type="EMBL" id="BDJL01000007">
    <property type="protein sequence ID" value="GAV24398.1"/>
    <property type="molecule type" value="Genomic_DNA"/>
</dbReference>
<evidence type="ECO:0008006" key="4">
    <source>
        <dbReference type="Google" id="ProtNLM"/>
    </source>
</evidence>
<name>A0A1L8CZQ7_9THEO</name>
<keyword evidence="3" id="KW-1185">Reference proteome</keyword>
<reference evidence="3" key="1">
    <citation type="submission" date="2016-12" db="EMBL/GenBank/DDBJ databases">
        <title>Draft Genome Sequences od Carboxydothermus pertinax and islandicus, Hydrogenogenic Carboxydotrophic Bacteria.</title>
        <authorList>
            <person name="Fukuyama Y."/>
            <person name="Ohmae K."/>
            <person name="Yoneda Y."/>
            <person name="Yoshida T."/>
            <person name="Sako Y."/>
        </authorList>
    </citation>
    <scope>NUCLEOTIDE SEQUENCE [LARGE SCALE GENOMIC DNA]</scope>
    <source>
        <strain evidence="3">SET</strain>
    </source>
</reference>
<dbReference type="PANTHER" id="PTHR37298">
    <property type="entry name" value="UPF0111 PROTEIN YKAA"/>
    <property type="match status" value="1"/>
</dbReference>
<evidence type="ECO:0000256" key="1">
    <source>
        <dbReference type="ARBA" id="ARBA00008591"/>
    </source>
</evidence>